<dbReference type="Gene3D" id="1.25.40.20">
    <property type="entry name" value="Ankyrin repeat-containing domain"/>
    <property type="match status" value="2"/>
</dbReference>
<keyword evidence="1" id="KW-0677">Repeat</keyword>
<dbReference type="PANTHER" id="PTHR24171:SF9">
    <property type="entry name" value="ANKYRIN REPEAT DOMAIN-CONTAINING PROTEIN 39"/>
    <property type="match status" value="1"/>
</dbReference>
<proteinExistence type="predicted"/>
<dbReference type="SUPFAM" id="SSF48403">
    <property type="entry name" value="Ankyrin repeat"/>
    <property type="match status" value="1"/>
</dbReference>
<dbReference type="EMBL" id="SKBQ01000163">
    <property type="protein sequence ID" value="TPX16798.1"/>
    <property type="molecule type" value="Genomic_DNA"/>
</dbReference>
<dbReference type="SMART" id="SM00248">
    <property type="entry name" value="ANK"/>
    <property type="match status" value="9"/>
</dbReference>
<feature type="compositionally biased region" description="Low complexity" evidence="4">
    <location>
        <begin position="491"/>
        <end position="546"/>
    </location>
</feature>
<dbReference type="GO" id="GO:0051118">
    <property type="term" value="F:glucan endo-1,3-alpha-glucosidase activity"/>
    <property type="evidence" value="ECO:0007669"/>
    <property type="project" value="InterPro"/>
</dbReference>
<dbReference type="PROSITE" id="PS50297">
    <property type="entry name" value="ANK_REP_REGION"/>
    <property type="match status" value="3"/>
</dbReference>
<evidence type="ECO:0000313" key="7">
    <source>
        <dbReference type="Proteomes" id="UP000319257"/>
    </source>
</evidence>
<keyword evidence="5" id="KW-0732">Signal</keyword>
<dbReference type="Proteomes" id="UP000319257">
    <property type="component" value="Unassembled WGS sequence"/>
</dbReference>
<dbReference type="Pfam" id="PF12796">
    <property type="entry name" value="Ank_2"/>
    <property type="match status" value="2"/>
</dbReference>
<evidence type="ECO:0000256" key="2">
    <source>
        <dbReference type="ARBA" id="ARBA00023043"/>
    </source>
</evidence>
<dbReference type="PROSITE" id="PS50088">
    <property type="entry name" value="ANK_REPEAT"/>
    <property type="match status" value="3"/>
</dbReference>
<comment type="caution">
    <text evidence="6">The sequence shown here is derived from an EMBL/GenBank/DDBJ whole genome shotgun (WGS) entry which is preliminary data.</text>
</comment>
<dbReference type="CDD" id="cd11577">
    <property type="entry name" value="GH71"/>
    <property type="match status" value="1"/>
</dbReference>
<dbReference type="Pfam" id="PF03659">
    <property type="entry name" value="Glyco_hydro_71"/>
    <property type="match status" value="1"/>
</dbReference>
<evidence type="ECO:0000313" key="6">
    <source>
        <dbReference type="EMBL" id="TPX16798.1"/>
    </source>
</evidence>
<dbReference type="PANTHER" id="PTHR24171">
    <property type="entry name" value="ANKYRIN REPEAT DOMAIN-CONTAINING PROTEIN 39-RELATED"/>
    <property type="match status" value="1"/>
</dbReference>
<dbReference type="Gene3D" id="3.20.20.80">
    <property type="entry name" value="Glycosidases"/>
    <property type="match status" value="1"/>
</dbReference>
<keyword evidence="7" id="KW-1185">Reference proteome</keyword>
<dbReference type="AlphaFoldDB" id="A0A507BJE8"/>
<dbReference type="OrthoDB" id="1046782at2759"/>
<feature type="repeat" description="ANK" evidence="3">
    <location>
        <begin position="892"/>
        <end position="924"/>
    </location>
</feature>
<evidence type="ECO:0000256" key="4">
    <source>
        <dbReference type="SAM" id="MobiDB-lite"/>
    </source>
</evidence>
<evidence type="ECO:0000256" key="1">
    <source>
        <dbReference type="ARBA" id="ARBA00022737"/>
    </source>
</evidence>
<keyword evidence="2 3" id="KW-0040">ANK repeat</keyword>
<feature type="chain" id="PRO_5021223443" evidence="5">
    <location>
        <begin position="20"/>
        <end position="1108"/>
    </location>
</feature>
<dbReference type="InterPro" id="IPR002110">
    <property type="entry name" value="Ankyrin_rpt"/>
</dbReference>
<name>A0A507BJE8_9PEZI</name>
<dbReference type="InParanoid" id="A0A507BJE8"/>
<feature type="region of interest" description="Disordered" evidence="4">
    <location>
        <begin position="657"/>
        <end position="683"/>
    </location>
</feature>
<feature type="region of interest" description="Disordered" evidence="4">
    <location>
        <begin position="488"/>
        <end position="566"/>
    </location>
</feature>
<protein>
    <submittedName>
        <fullName evidence="6">Uncharacterized protein</fullName>
    </submittedName>
</protein>
<feature type="repeat" description="ANK" evidence="3">
    <location>
        <begin position="1043"/>
        <end position="1075"/>
    </location>
</feature>
<dbReference type="GeneID" id="41979819"/>
<dbReference type="STRING" id="1093900.A0A507BJE8"/>
<gene>
    <name evidence="6" type="ORF">E0L32_012372</name>
</gene>
<sequence length="1108" mass="117981">MRFRLIAKACLLAASLTQAVPASSSTVEVHTEDKNAKAATGRLVFCHFMIGIVGDRTSAADYDADMQRAKSLGIDAFALNIGVDSYTDTQLGYAYQSAANNGMSVFISFDFNWYHASSDAAAVGQKIAQYGSLPGQLKVNNKVFASSFAGDGLDIAAMRSAAGIDVFWAPNLHPDQTSNSANIDGALNWMAWDNNGNNKAPTAGANVTVRDGDNRYRSWLGSKPYIAPVSPWFSTHFGPEVPYSKNWVFPGDLLWWNRWNEILSDGPQYLEIITWNDYGESHYIGPLSSKHYDDGNSKWTNDMPHDGWLDMAKPFIAAYHDGATSVNSYIRSDQLVYWYRPTLAGLNCDATDTTMVPANNDSGNYFEGRPNGYQTMQDAVFVVSLLTSPGTVTVTSGQNSQTFDAPAGASAFQVRMGTGKQTFSLRRNSQVVMSSTSLKDISETCICGIYNFNAYVGTVPDGFSDPLGTDGLASLTAGLHVTTCEAKPSLGTATGGSTATTTANGGGISSPTTTMTSAGPTTTITTSPTTSKVTQTSSSAPPSQTTGTCNGGTVAPGQSGNFLDMRGPPELRMAMVVLIFGESSPLSVADPVRPSSSFQAQEAELGSEDAKLLSVRVAYVCRETTGSTVVLDTDTPPAYEEPPPFFQVLTSSAATTSGAEKARAQDMSGGSNVADDEKSKSSSGFLDSLVRPLKAATATLWNRLEPLVVPLCHAATLGNLSQVRSLLTQGVNINGHNEEGKTALICAIFIGHQDIAQALLDAGADHKVCNSGRKGKPPLFHAVDVHDKTTLDFLLKHGAAAATQRDEWGQPCFINLVIGDTEHEWIELLLQRGADARAKDLLGRPAVVLALEKRKNRPDCEEVVRVLLHHGARPDSKDSNGAPLFPNARDVSGNPILATAVKGGDCALAQALLERGADPNTADIYGVPPLMAALSDSKVPPTSREALAELLLRRGPRGGAKHMDLAALEQSLFRVWNGPSSSSGSARLDIAELLLRQGANPNQISSQVSGQPALLTHAIDSSQRNIVDMALRHGADPNLADKQERTPLLLALQRGNEEVVSSLLRRGADVNQSGKITPFDLATCRVSEHIVHLLEARGGKSSSRPVTG</sequence>
<dbReference type="InterPro" id="IPR005197">
    <property type="entry name" value="Glyco_hydro_71"/>
</dbReference>
<organism evidence="6 7">
    <name type="scientific">Thyridium curvatum</name>
    <dbReference type="NCBI Taxonomy" id="1093900"/>
    <lineage>
        <taxon>Eukaryota</taxon>
        <taxon>Fungi</taxon>
        <taxon>Dikarya</taxon>
        <taxon>Ascomycota</taxon>
        <taxon>Pezizomycotina</taxon>
        <taxon>Sordariomycetes</taxon>
        <taxon>Sordariomycetidae</taxon>
        <taxon>Thyridiales</taxon>
        <taxon>Thyridiaceae</taxon>
        <taxon>Thyridium</taxon>
    </lineage>
</organism>
<feature type="signal peptide" evidence="5">
    <location>
        <begin position="1"/>
        <end position="19"/>
    </location>
</feature>
<evidence type="ECO:0000256" key="5">
    <source>
        <dbReference type="SAM" id="SignalP"/>
    </source>
</evidence>
<accession>A0A507BJE8</accession>
<feature type="repeat" description="ANK" evidence="3">
    <location>
        <begin position="739"/>
        <end position="771"/>
    </location>
</feature>
<reference evidence="6 7" key="1">
    <citation type="submission" date="2019-06" db="EMBL/GenBank/DDBJ databases">
        <title>Draft genome sequence of the filamentous fungus Phialemoniopsis curvata isolated from diesel fuel.</title>
        <authorList>
            <person name="Varaljay V.A."/>
            <person name="Lyon W.J."/>
            <person name="Crouch A.L."/>
            <person name="Drake C.E."/>
            <person name="Hollomon J.M."/>
            <person name="Nadeau L.J."/>
            <person name="Nunn H.S."/>
            <person name="Stevenson B.S."/>
            <person name="Bojanowski C.L."/>
            <person name="Crookes-Goodson W.J."/>
        </authorList>
    </citation>
    <scope>NUCLEOTIDE SEQUENCE [LARGE SCALE GENOMIC DNA]</scope>
    <source>
        <strain evidence="6 7">D216</strain>
    </source>
</reference>
<dbReference type="InterPro" id="IPR036770">
    <property type="entry name" value="Ankyrin_rpt-contain_sf"/>
</dbReference>
<dbReference type="RefSeq" id="XP_030998509.1">
    <property type="nucleotide sequence ID" value="XM_031135206.1"/>
</dbReference>
<evidence type="ECO:0000256" key="3">
    <source>
        <dbReference type="PROSITE-ProRule" id="PRU00023"/>
    </source>
</evidence>